<dbReference type="RefSeq" id="WP_150697453.1">
    <property type="nucleotide sequence ID" value="NZ_CABPRZ010000009.1"/>
</dbReference>
<keyword evidence="3" id="KW-1185">Reference proteome</keyword>
<sequence length="155" mass="17315">MPTPQKLNVIQQLGQTYRAMMAAFDSQVGHPLPRWRILLALSEHGRSSQKFLAEHCRLDPASLTRQLQAMESLGWLSRATDENDNRLTNVTLTPAGLAVVDEAMPRRAAFFDHALDGLNAQQIEALSEALSHLETRFKQVQQKDAAVAKEKVREG</sequence>
<dbReference type="Pfam" id="PF01047">
    <property type="entry name" value="MarR"/>
    <property type="match status" value="1"/>
</dbReference>
<dbReference type="InterPro" id="IPR036388">
    <property type="entry name" value="WH-like_DNA-bd_sf"/>
</dbReference>
<organism evidence="2 3">
    <name type="scientific">Pandoraea terrae</name>
    <dbReference type="NCBI Taxonomy" id="1537710"/>
    <lineage>
        <taxon>Bacteria</taxon>
        <taxon>Pseudomonadati</taxon>
        <taxon>Pseudomonadota</taxon>
        <taxon>Betaproteobacteria</taxon>
        <taxon>Burkholderiales</taxon>
        <taxon>Burkholderiaceae</taxon>
        <taxon>Pandoraea</taxon>
    </lineage>
</organism>
<proteinExistence type="predicted"/>
<evidence type="ECO:0000259" key="1">
    <source>
        <dbReference type="PROSITE" id="PS50995"/>
    </source>
</evidence>
<dbReference type="PROSITE" id="PS50995">
    <property type="entry name" value="HTH_MARR_2"/>
    <property type="match status" value="1"/>
</dbReference>
<dbReference type="InterPro" id="IPR039422">
    <property type="entry name" value="MarR/SlyA-like"/>
</dbReference>
<dbReference type="InterPro" id="IPR036390">
    <property type="entry name" value="WH_DNA-bd_sf"/>
</dbReference>
<dbReference type="Gene3D" id="1.10.10.10">
    <property type="entry name" value="Winged helix-like DNA-binding domain superfamily/Winged helix DNA-binding domain"/>
    <property type="match status" value="1"/>
</dbReference>
<dbReference type="InterPro" id="IPR000835">
    <property type="entry name" value="HTH_MarR-typ"/>
</dbReference>
<feature type="domain" description="HTH marR-type" evidence="1">
    <location>
        <begin position="6"/>
        <end position="135"/>
    </location>
</feature>
<evidence type="ECO:0000313" key="2">
    <source>
        <dbReference type="EMBL" id="VVE11972.1"/>
    </source>
</evidence>
<name>A0A5E4VI60_9BURK</name>
<dbReference type="Proteomes" id="UP000414233">
    <property type="component" value="Unassembled WGS sequence"/>
</dbReference>
<dbReference type="PANTHER" id="PTHR33164">
    <property type="entry name" value="TRANSCRIPTIONAL REGULATOR, MARR FAMILY"/>
    <property type="match status" value="1"/>
</dbReference>
<dbReference type="GO" id="GO:0003700">
    <property type="term" value="F:DNA-binding transcription factor activity"/>
    <property type="evidence" value="ECO:0007669"/>
    <property type="project" value="InterPro"/>
</dbReference>
<evidence type="ECO:0000313" key="3">
    <source>
        <dbReference type="Proteomes" id="UP000414233"/>
    </source>
</evidence>
<dbReference type="SUPFAM" id="SSF46785">
    <property type="entry name" value="Winged helix' DNA-binding domain"/>
    <property type="match status" value="1"/>
</dbReference>
<dbReference type="OrthoDB" id="1467380at2"/>
<dbReference type="AlphaFoldDB" id="A0A5E4VI60"/>
<dbReference type="PRINTS" id="PR00598">
    <property type="entry name" value="HTHMARR"/>
</dbReference>
<dbReference type="PANTHER" id="PTHR33164:SF43">
    <property type="entry name" value="HTH-TYPE TRANSCRIPTIONAL REPRESSOR YETL"/>
    <property type="match status" value="1"/>
</dbReference>
<gene>
    <name evidence="2" type="ORF">PTE30175_02609</name>
</gene>
<accession>A0A5E4VI60</accession>
<reference evidence="2 3" key="1">
    <citation type="submission" date="2019-08" db="EMBL/GenBank/DDBJ databases">
        <authorList>
            <person name="Peeters C."/>
        </authorList>
    </citation>
    <scope>NUCLEOTIDE SEQUENCE [LARGE SCALE GENOMIC DNA]</scope>
    <source>
        <strain evidence="2 3">LMG 30175</strain>
    </source>
</reference>
<dbReference type="EMBL" id="CABPRZ010000009">
    <property type="protein sequence ID" value="VVE11972.1"/>
    <property type="molecule type" value="Genomic_DNA"/>
</dbReference>
<dbReference type="GO" id="GO:0006950">
    <property type="term" value="P:response to stress"/>
    <property type="evidence" value="ECO:0007669"/>
    <property type="project" value="TreeGrafter"/>
</dbReference>
<dbReference type="SMART" id="SM00347">
    <property type="entry name" value="HTH_MARR"/>
    <property type="match status" value="1"/>
</dbReference>
<protein>
    <submittedName>
        <fullName evidence="2">MarR family transcriptional regulator</fullName>
    </submittedName>
</protein>